<feature type="transmembrane region" description="Helical" evidence="1">
    <location>
        <begin position="37"/>
        <end position="56"/>
    </location>
</feature>
<keyword evidence="1" id="KW-0812">Transmembrane</keyword>
<dbReference type="EMBL" id="QMAP01000006">
    <property type="protein sequence ID" value="RXI48606.1"/>
    <property type="molecule type" value="Genomic_DNA"/>
</dbReference>
<keyword evidence="1" id="KW-1133">Transmembrane helix</keyword>
<dbReference type="Pfam" id="PF08486">
    <property type="entry name" value="SpoIID"/>
    <property type="match status" value="1"/>
</dbReference>
<dbReference type="InterPro" id="IPR014225">
    <property type="entry name" value="Spore_II_D_firmicutes"/>
</dbReference>
<organism evidence="3 4">
    <name type="scientific">Clostridium tetani</name>
    <dbReference type="NCBI Taxonomy" id="1513"/>
    <lineage>
        <taxon>Bacteria</taxon>
        <taxon>Bacillati</taxon>
        <taxon>Bacillota</taxon>
        <taxon>Clostridia</taxon>
        <taxon>Eubacteriales</taxon>
        <taxon>Clostridiaceae</taxon>
        <taxon>Clostridium</taxon>
    </lineage>
</organism>
<dbReference type="AlphaFoldDB" id="A0A4Q0VDS7"/>
<accession>A0A4Q0VDS7</accession>
<name>A0A4Q0VDS7_CLOTA</name>
<keyword evidence="1" id="KW-0472">Membrane</keyword>
<evidence type="ECO:0000259" key="2">
    <source>
        <dbReference type="Pfam" id="PF08486"/>
    </source>
</evidence>
<reference evidence="3 4" key="1">
    <citation type="submission" date="2018-06" db="EMBL/GenBank/DDBJ databases">
        <title>Genome conservation of Clostridium tetani.</title>
        <authorList>
            <person name="Bruggemann H."/>
            <person name="Popoff M.R."/>
        </authorList>
    </citation>
    <scope>NUCLEOTIDE SEQUENCE [LARGE SCALE GENOMIC DNA]</scope>
    <source>
        <strain evidence="3 4">2017.061</strain>
    </source>
</reference>
<dbReference type="GO" id="GO:0030288">
    <property type="term" value="C:outer membrane-bounded periplasmic space"/>
    <property type="evidence" value="ECO:0007669"/>
    <property type="project" value="TreeGrafter"/>
</dbReference>
<feature type="domain" description="Sporulation stage II protein D amidase enhancer LytB N-terminal" evidence="2">
    <location>
        <begin position="94"/>
        <end position="201"/>
    </location>
</feature>
<dbReference type="NCBIfam" id="TIGR02870">
    <property type="entry name" value="spore_II_D"/>
    <property type="match status" value="1"/>
</dbReference>
<dbReference type="GO" id="GO:0030435">
    <property type="term" value="P:sporulation resulting in formation of a cellular spore"/>
    <property type="evidence" value="ECO:0007669"/>
    <property type="project" value="InterPro"/>
</dbReference>
<gene>
    <name evidence="3" type="primary">spoIID</name>
    <name evidence="3" type="ORF">DP130_07710</name>
</gene>
<proteinExistence type="predicted"/>
<comment type="caution">
    <text evidence="3">The sequence shown here is derived from an EMBL/GenBank/DDBJ whole genome shotgun (WGS) entry which is preliminary data.</text>
</comment>
<dbReference type="InterPro" id="IPR013693">
    <property type="entry name" value="SpoIID/LytB_N"/>
</dbReference>
<dbReference type="PANTHER" id="PTHR30032">
    <property type="entry name" value="N-ACETYLMURAMOYL-L-ALANINE AMIDASE-RELATED"/>
    <property type="match status" value="1"/>
</dbReference>
<dbReference type="InterPro" id="IPR051922">
    <property type="entry name" value="Bact_Sporulation_Assoc"/>
</dbReference>
<sequence length="376" mass="42791">MEYKCSFFHIVIIKYLRLIKGENYMRKGDLIHLLKRFFVSILVSILIVIIFCFIILKPSLIKKENENNIVKDISNSKKDISNKVKKVKVKVYISKEKKVIELDLEDYIKGVISAEMPAEFHEEALKAQAIAARTYAIPRIKELNGVNCKNAKGANLCDTVHCQAFLTKKARMEGWSEKKRNEYWNKIENAVNSTAGEVLVYKGEIIKGAYYFSTSSGFTENGEDIFASTEPYLKSVKSQGEETAPRYESVKKYSHDEFINIINKNYPKSISNSKNLKNEIKIKSRTSGGSVKEITVGKTTMSGSKFRKILNLNSSNFTIKLEKNKININCKGYGHGVGMSQWGANALGKSGKDYKYILKHYYTGVEIQNYKKVLSR</sequence>
<dbReference type="PANTHER" id="PTHR30032:SF4">
    <property type="entry name" value="AMIDASE ENHANCER"/>
    <property type="match status" value="1"/>
</dbReference>
<evidence type="ECO:0000256" key="1">
    <source>
        <dbReference type="SAM" id="Phobius"/>
    </source>
</evidence>
<protein>
    <submittedName>
        <fullName evidence="3">Stage II sporulation protein D</fullName>
    </submittedName>
</protein>
<dbReference type="Proteomes" id="UP000290921">
    <property type="component" value="Unassembled WGS sequence"/>
</dbReference>
<evidence type="ECO:0000313" key="3">
    <source>
        <dbReference type="EMBL" id="RXI48606.1"/>
    </source>
</evidence>
<dbReference type="NCBIfam" id="TIGR02669">
    <property type="entry name" value="SpoIID_LytB"/>
    <property type="match status" value="1"/>
</dbReference>
<evidence type="ECO:0000313" key="4">
    <source>
        <dbReference type="Proteomes" id="UP000290921"/>
    </source>
</evidence>
<dbReference type="InterPro" id="IPR013486">
    <property type="entry name" value="SpoIID/LytB"/>
</dbReference>